<dbReference type="GO" id="GO:0004175">
    <property type="term" value="F:endopeptidase activity"/>
    <property type="evidence" value="ECO:0007669"/>
    <property type="project" value="UniProtKB-ARBA"/>
</dbReference>
<dbReference type="InterPro" id="IPR003675">
    <property type="entry name" value="Rce1/LyrA-like_dom"/>
</dbReference>
<keyword evidence="1" id="KW-0812">Transmembrane</keyword>
<proteinExistence type="predicted"/>
<name>A0A263D847_9PSEU</name>
<feature type="transmembrane region" description="Helical" evidence="1">
    <location>
        <begin position="36"/>
        <end position="56"/>
    </location>
</feature>
<comment type="caution">
    <text evidence="3">The sequence shown here is derived from an EMBL/GenBank/DDBJ whole genome shotgun (WGS) entry which is preliminary data.</text>
</comment>
<protein>
    <recommendedName>
        <fullName evidence="2">CAAX prenyl protease 2/Lysostaphin resistance protein A-like domain-containing protein</fullName>
    </recommendedName>
</protein>
<organism evidence="3 4">
    <name type="scientific">Amycolatopsis antarctica</name>
    <dbReference type="NCBI Taxonomy" id="1854586"/>
    <lineage>
        <taxon>Bacteria</taxon>
        <taxon>Bacillati</taxon>
        <taxon>Actinomycetota</taxon>
        <taxon>Actinomycetes</taxon>
        <taxon>Pseudonocardiales</taxon>
        <taxon>Pseudonocardiaceae</taxon>
        <taxon>Amycolatopsis</taxon>
    </lineage>
</organism>
<feature type="transmembrane region" description="Helical" evidence="1">
    <location>
        <begin position="186"/>
        <end position="204"/>
    </location>
</feature>
<keyword evidence="4" id="KW-1185">Reference proteome</keyword>
<feature type="transmembrane region" description="Helical" evidence="1">
    <location>
        <begin position="144"/>
        <end position="166"/>
    </location>
</feature>
<dbReference type="Pfam" id="PF02517">
    <property type="entry name" value="Rce1-like"/>
    <property type="match status" value="1"/>
</dbReference>
<evidence type="ECO:0000256" key="1">
    <source>
        <dbReference type="SAM" id="Phobius"/>
    </source>
</evidence>
<evidence type="ECO:0000259" key="2">
    <source>
        <dbReference type="Pfam" id="PF02517"/>
    </source>
</evidence>
<feature type="transmembrane region" description="Helical" evidence="1">
    <location>
        <begin position="267"/>
        <end position="286"/>
    </location>
</feature>
<evidence type="ECO:0000313" key="3">
    <source>
        <dbReference type="EMBL" id="OZM74704.1"/>
    </source>
</evidence>
<feature type="domain" description="CAAX prenyl protease 2/Lysostaphin resistance protein A-like" evidence="2">
    <location>
        <begin position="186"/>
        <end position="276"/>
    </location>
</feature>
<dbReference type="InParanoid" id="A0A263D847"/>
<dbReference type="EMBL" id="NKYE01000001">
    <property type="protein sequence ID" value="OZM74704.1"/>
    <property type="molecule type" value="Genomic_DNA"/>
</dbReference>
<sequence length="289" mass="30244">MITTETRRTPGLPVALGGVVGLLLLNSLTVQLATAWQIQVTVGALATVSLVGLAWACRHRFHRSATDLLLTLAAVSVFGWVSAALTALPPVESWLGTAPVPLAFLAVNAIKLSSLAALAVVAYRRRWSRQRLLVRVGDLNVPSGIPFLRWGILGPVVIVAVLFLFLADPAVTANFTSDTVTLLLTWAPVMLAGAAVNAVCEELLYRHALITTAQPLFGTAVAVTVSCFVFGIGHITGSPGGWLGVLSTAVYGAVCAAAMVQNRGMAWNFLIHLFGDLGAVSALLIATSA</sequence>
<accession>A0A263D847</accession>
<gene>
    <name evidence="3" type="ORF">CFN78_00175</name>
</gene>
<evidence type="ECO:0000313" key="4">
    <source>
        <dbReference type="Proteomes" id="UP000242444"/>
    </source>
</evidence>
<feature type="transmembrane region" description="Helical" evidence="1">
    <location>
        <begin position="100"/>
        <end position="123"/>
    </location>
</feature>
<dbReference type="AlphaFoldDB" id="A0A263D847"/>
<reference evidence="3 4" key="1">
    <citation type="submission" date="2017-07" db="EMBL/GenBank/DDBJ databases">
        <title>Amycolatopsis antarcticus sp. nov., isolated from the surface of an Antarcticus brown macroalga.</title>
        <authorList>
            <person name="Wang J."/>
            <person name="Leiva S."/>
            <person name="Huang J."/>
            <person name="Huang Y."/>
        </authorList>
    </citation>
    <scope>NUCLEOTIDE SEQUENCE [LARGE SCALE GENOMIC DNA]</scope>
    <source>
        <strain evidence="3 4">AU-G6</strain>
    </source>
</reference>
<feature type="transmembrane region" description="Helical" evidence="1">
    <location>
        <begin position="241"/>
        <end position="260"/>
    </location>
</feature>
<feature type="transmembrane region" description="Helical" evidence="1">
    <location>
        <begin position="216"/>
        <end position="235"/>
    </location>
</feature>
<dbReference type="Proteomes" id="UP000242444">
    <property type="component" value="Unassembled WGS sequence"/>
</dbReference>
<dbReference type="GO" id="GO:0080120">
    <property type="term" value="P:CAAX-box protein maturation"/>
    <property type="evidence" value="ECO:0007669"/>
    <property type="project" value="UniProtKB-ARBA"/>
</dbReference>
<keyword evidence="1" id="KW-0472">Membrane</keyword>
<keyword evidence="1" id="KW-1133">Transmembrane helix</keyword>
<feature type="transmembrane region" description="Helical" evidence="1">
    <location>
        <begin position="12"/>
        <end position="30"/>
    </location>
</feature>
<feature type="transmembrane region" description="Helical" evidence="1">
    <location>
        <begin position="68"/>
        <end position="88"/>
    </location>
</feature>